<protein>
    <submittedName>
        <fullName evidence="10">ABC transporter permease</fullName>
    </submittedName>
</protein>
<evidence type="ECO:0000313" key="10">
    <source>
        <dbReference type="EMBL" id="PGH57142.1"/>
    </source>
</evidence>
<feature type="transmembrane region" description="Helical" evidence="8">
    <location>
        <begin position="164"/>
        <end position="186"/>
    </location>
</feature>
<comment type="caution">
    <text evidence="10">The sequence shown here is derived from an EMBL/GenBank/DDBJ whole genome shotgun (WGS) entry which is preliminary data.</text>
</comment>
<dbReference type="InterPro" id="IPR000522">
    <property type="entry name" value="ABC_transptr_permease_BtuC"/>
</dbReference>
<keyword evidence="7 8" id="KW-0472">Membrane</keyword>
<dbReference type="GO" id="GO:0005886">
    <property type="term" value="C:plasma membrane"/>
    <property type="evidence" value="ECO:0007669"/>
    <property type="project" value="UniProtKB-SubCell"/>
</dbReference>
<reference evidence="11" key="1">
    <citation type="submission" date="2017-10" db="EMBL/GenBank/DDBJ databases">
        <authorList>
            <person name="Kravchenko I.K."/>
            <person name="Grouzdev D.S."/>
        </authorList>
    </citation>
    <scope>NUCLEOTIDE SEQUENCE [LARGE SCALE GENOMIC DNA]</scope>
    <source>
        <strain evidence="11">B2</strain>
    </source>
</reference>
<dbReference type="PANTHER" id="PTHR30472">
    <property type="entry name" value="FERRIC ENTEROBACTIN TRANSPORT SYSTEM PERMEASE PROTEIN"/>
    <property type="match status" value="1"/>
</dbReference>
<comment type="subcellular location">
    <subcellularLocation>
        <location evidence="1">Cell membrane</location>
        <topology evidence="1">Multi-pass membrane protein</topology>
    </subcellularLocation>
</comment>
<dbReference type="CDD" id="cd06550">
    <property type="entry name" value="TM_ABC_iron-siderophores_like"/>
    <property type="match status" value="1"/>
</dbReference>
<dbReference type="GO" id="GO:0022857">
    <property type="term" value="F:transmembrane transporter activity"/>
    <property type="evidence" value="ECO:0007669"/>
    <property type="project" value="InterPro"/>
</dbReference>
<keyword evidence="9" id="KW-0732">Signal</keyword>
<accession>A0A2B8BIC2</accession>
<organism evidence="10 11">
    <name type="scientific">Azospirillum palustre</name>
    <dbReference type="NCBI Taxonomy" id="2044885"/>
    <lineage>
        <taxon>Bacteria</taxon>
        <taxon>Pseudomonadati</taxon>
        <taxon>Pseudomonadota</taxon>
        <taxon>Alphaproteobacteria</taxon>
        <taxon>Rhodospirillales</taxon>
        <taxon>Azospirillaceae</taxon>
        <taxon>Azospirillum</taxon>
    </lineage>
</organism>
<keyword evidence="5 8" id="KW-0812">Transmembrane</keyword>
<feature type="chain" id="PRO_5012835211" evidence="9">
    <location>
        <begin position="24"/>
        <end position="347"/>
    </location>
</feature>
<dbReference type="AlphaFoldDB" id="A0A2B8BIC2"/>
<feature type="transmembrane region" description="Helical" evidence="8">
    <location>
        <begin position="71"/>
        <end position="88"/>
    </location>
</feature>
<evidence type="ECO:0000256" key="6">
    <source>
        <dbReference type="ARBA" id="ARBA00022989"/>
    </source>
</evidence>
<feature type="transmembrane region" description="Helical" evidence="8">
    <location>
        <begin position="292"/>
        <end position="310"/>
    </location>
</feature>
<keyword evidence="4" id="KW-1003">Cell membrane</keyword>
<feature type="transmembrane region" description="Helical" evidence="8">
    <location>
        <begin position="255"/>
        <end position="280"/>
    </location>
</feature>
<name>A0A2B8BIC2_9PROT</name>
<evidence type="ECO:0000313" key="11">
    <source>
        <dbReference type="Proteomes" id="UP000225379"/>
    </source>
</evidence>
<dbReference type="OrthoDB" id="9811975at2"/>
<keyword evidence="6 8" id="KW-1133">Transmembrane helix</keyword>
<evidence type="ECO:0000256" key="3">
    <source>
        <dbReference type="ARBA" id="ARBA00022448"/>
    </source>
</evidence>
<dbReference type="Pfam" id="PF01032">
    <property type="entry name" value="FecCD"/>
    <property type="match status" value="1"/>
</dbReference>
<evidence type="ECO:0000256" key="5">
    <source>
        <dbReference type="ARBA" id="ARBA00022692"/>
    </source>
</evidence>
<dbReference type="Gene3D" id="1.10.3470.10">
    <property type="entry name" value="ABC transporter involved in vitamin B12 uptake, BtuC"/>
    <property type="match status" value="1"/>
</dbReference>
<dbReference type="PANTHER" id="PTHR30472:SF67">
    <property type="entry name" value="PERMEASE OF ABC TRANSPORTER-RELATED"/>
    <property type="match status" value="1"/>
</dbReference>
<dbReference type="GO" id="GO:0033214">
    <property type="term" value="P:siderophore-iron import into cell"/>
    <property type="evidence" value="ECO:0007669"/>
    <property type="project" value="TreeGrafter"/>
</dbReference>
<evidence type="ECO:0000256" key="4">
    <source>
        <dbReference type="ARBA" id="ARBA00022475"/>
    </source>
</evidence>
<evidence type="ECO:0000256" key="1">
    <source>
        <dbReference type="ARBA" id="ARBA00004651"/>
    </source>
</evidence>
<feature type="transmembrane region" description="Helical" evidence="8">
    <location>
        <begin position="131"/>
        <end position="152"/>
    </location>
</feature>
<feature type="transmembrane region" description="Helical" evidence="8">
    <location>
        <begin position="207"/>
        <end position="226"/>
    </location>
</feature>
<comment type="similarity">
    <text evidence="2">Belongs to the binding-protein-dependent transport system permease family. FecCD subfamily.</text>
</comment>
<dbReference type="EMBL" id="PDKW01000040">
    <property type="protein sequence ID" value="PGH57142.1"/>
    <property type="molecule type" value="Genomic_DNA"/>
</dbReference>
<dbReference type="InterPro" id="IPR037294">
    <property type="entry name" value="ABC_BtuC-like"/>
</dbReference>
<dbReference type="FunFam" id="1.10.3470.10:FF:000001">
    <property type="entry name" value="Vitamin B12 ABC transporter permease BtuC"/>
    <property type="match status" value="1"/>
</dbReference>
<dbReference type="SUPFAM" id="SSF81345">
    <property type="entry name" value="ABC transporter involved in vitamin B12 uptake, BtuC"/>
    <property type="match status" value="1"/>
</dbReference>
<evidence type="ECO:0000256" key="9">
    <source>
        <dbReference type="SAM" id="SignalP"/>
    </source>
</evidence>
<proteinExistence type="inferred from homology"/>
<keyword evidence="3" id="KW-0813">Transport</keyword>
<evidence type="ECO:0000256" key="7">
    <source>
        <dbReference type="ARBA" id="ARBA00023136"/>
    </source>
</evidence>
<feature type="transmembrane region" description="Helical" evidence="8">
    <location>
        <begin position="100"/>
        <end position="119"/>
    </location>
</feature>
<dbReference type="Proteomes" id="UP000225379">
    <property type="component" value="Unassembled WGS sequence"/>
</dbReference>
<feature type="signal peptide" evidence="9">
    <location>
        <begin position="1"/>
        <end position="23"/>
    </location>
</feature>
<dbReference type="RefSeq" id="WP_098736593.1">
    <property type="nucleotide sequence ID" value="NZ_PDKW01000040.1"/>
</dbReference>
<keyword evidence="11" id="KW-1185">Reference proteome</keyword>
<sequence>MNRSRLLGLSLMLAAVLALSAVAAVGFGAARVPIPKVWAVVLHELWPALAPPADASRAERNIVWELRVPRVLLSALAGAGLAAVGAVLQVLTRNPLADPYLFGVSAGASVGAVTVLLYASTLAGTPGLPLLGLPAAAFFGALAAMLIVFAAARGREGATTSEGLVLTGVAVAFILHAVTNILIVMATDRGADAALFWMMGGFGTARWSVLPVPAGLVVGGLLWLWLRAETVNTLALGDDAARSLGTDPGRLRLELFLVTALMTGALVSACGGIGFVGLVVPHIARMLVGGHLRALLPVAALGGALLLLWVDVAARSLFAPREIPVGIVTALVGGTFFLWLMRRRGTP</sequence>
<feature type="transmembrane region" description="Helical" evidence="8">
    <location>
        <begin position="322"/>
        <end position="341"/>
    </location>
</feature>
<gene>
    <name evidence="10" type="ORF">CRT60_11685</name>
</gene>
<evidence type="ECO:0000256" key="8">
    <source>
        <dbReference type="SAM" id="Phobius"/>
    </source>
</evidence>
<evidence type="ECO:0000256" key="2">
    <source>
        <dbReference type="ARBA" id="ARBA00007935"/>
    </source>
</evidence>